<dbReference type="Gene3D" id="3.90.70.10">
    <property type="entry name" value="Cysteine proteinases"/>
    <property type="match status" value="1"/>
</dbReference>
<dbReference type="PANTHER" id="PTHR12411">
    <property type="entry name" value="CYSTEINE PROTEASE FAMILY C1-RELATED"/>
    <property type="match status" value="1"/>
</dbReference>
<dbReference type="SUPFAM" id="SSF54001">
    <property type="entry name" value="Cysteine proteinases"/>
    <property type="match status" value="1"/>
</dbReference>
<gene>
    <name evidence="3" type="ORF">NQ314_015123</name>
</gene>
<dbReference type="EMBL" id="JANEYF010004207">
    <property type="protein sequence ID" value="KAJ8931925.1"/>
    <property type="molecule type" value="Genomic_DNA"/>
</dbReference>
<reference evidence="3" key="1">
    <citation type="journal article" date="2023" name="Insect Mol. Biol.">
        <title>Genome sequencing provides insights into the evolution of gene families encoding plant cell wall-degrading enzymes in longhorned beetles.</title>
        <authorList>
            <person name="Shin N.R."/>
            <person name="Okamura Y."/>
            <person name="Kirsch R."/>
            <person name="Pauchet Y."/>
        </authorList>
    </citation>
    <scope>NUCLEOTIDE SEQUENCE</scope>
    <source>
        <strain evidence="3">RBIC_L_NR</strain>
    </source>
</reference>
<dbReference type="GO" id="GO:0008234">
    <property type="term" value="F:cysteine-type peptidase activity"/>
    <property type="evidence" value="ECO:0007669"/>
    <property type="project" value="InterPro"/>
</dbReference>
<name>A0AAV8X0I7_9CUCU</name>
<comment type="similarity">
    <text evidence="1">Belongs to the peptidase C1 family.</text>
</comment>
<keyword evidence="4" id="KW-1185">Reference proteome</keyword>
<protein>
    <recommendedName>
        <fullName evidence="2">Peptidase C1A papain C-terminal domain-containing protein</fullName>
    </recommendedName>
</protein>
<dbReference type="InterPro" id="IPR013128">
    <property type="entry name" value="Peptidase_C1A"/>
</dbReference>
<organism evidence="3 4">
    <name type="scientific">Rhamnusium bicolor</name>
    <dbReference type="NCBI Taxonomy" id="1586634"/>
    <lineage>
        <taxon>Eukaryota</taxon>
        <taxon>Metazoa</taxon>
        <taxon>Ecdysozoa</taxon>
        <taxon>Arthropoda</taxon>
        <taxon>Hexapoda</taxon>
        <taxon>Insecta</taxon>
        <taxon>Pterygota</taxon>
        <taxon>Neoptera</taxon>
        <taxon>Endopterygota</taxon>
        <taxon>Coleoptera</taxon>
        <taxon>Polyphaga</taxon>
        <taxon>Cucujiformia</taxon>
        <taxon>Chrysomeloidea</taxon>
        <taxon>Cerambycidae</taxon>
        <taxon>Lepturinae</taxon>
        <taxon>Rhagiini</taxon>
        <taxon>Rhamnusium</taxon>
    </lineage>
</organism>
<dbReference type="InterPro" id="IPR038765">
    <property type="entry name" value="Papain-like_cys_pep_sf"/>
</dbReference>
<evidence type="ECO:0000256" key="1">
    <source>
        <dbReference type="ARBA" id="ARBA00008455"/>
    </source>
</evidence>
<proteinExistence type="inferred from homology"/>
<dbReference type="SMART" id="SM00645">
    <property type="entry name" value="Pept_C1"/>
    <property type="match status" value="1"/>
</dbReference>
<comment type="caution">
    <text evidence="3">The sequence shown here is derived from an EMBL/GenBank/DDBJ whole genome shotgun (WGS) entry which is preliminary data.</text>
</comment>
<dbReference type="AlphaFoldDB" id="A0AAV8X0I7"/>
<feature type="domain" description="Peptidase C1A papain C-terminal" evidence="2">
    <location>
        <begin position="77"/>
        <end position="190"/>
    </location>
</feature>
<evidence type="ECO:0000259" key="2">
    <source>
        <dbReference type="SMART" id="SM00645"/>
    </source>
</evidence>
<evidence type="ECO:0000313" key="4">
    <source>
        <dbReference type="Proteomes" id="UP001162156"/>
    </source>
</evidence>
<accession>A0AAV8X0I7</accession>
<dbReference type="InterPro" id="IPR000668">
    <property type="entry name" value="Peptidase_C1A_C"/>
</dbReference>
<sequence>MKSSLKNIEVLNLNRTNGTAQYGLTKYSDMLPEEFLESKLVPDLSSQLKHILLPNINLDLDENSIEKIQYSVNQFNIPQKVDWREQNVVTKVQSQDLCSACWAFAAIGVIESMYAIKTGKLENFSIQELIDCSKYNYGCDGGNVCTLLDWMKTDQVKVVRDAEYPLTDGSGNCRNVSSNGIEIQDYACNK</sequence>
<dbReference type="Proteomes" id="UP001162156">
    <property type="component" value="Unassembled WGS sequence"/>
</dbReference>
<dbReference type="Pfam" id="PF00112">
    <property type="entry name" value="Peptidase_C1"/>
    <property type="match status" value="1"/>
</dbReference>
<dbReference type="GO" id="GO:0006508">
    <property type="term" value="P:proteolysis"/>
    <property type="evidence" value="ECO:0007669"/>
    <property type="project" value="InterPro"/>
</dbReference>
<evidence type="ECO:0000313" key="3">
    <source>
        <dbReference type="EMBL" id="KAJ8931925.1"/>
    </source>
</evidence>